<dbReference type="Proteomes" id="UP000629287">
    <property type="component" value="Unassembled WGS sequence"/>
</dbReference>
<dbReference type="RefSeq" id="WP_050399506.1">
    <property type="nucleotide sequence ID" value="NZ_JADBGF010000001.1"/>
</dbReference>
<organism evidence="1 2">
    <name type="scientific">Streptomyces stelliscabiei</name>
    <dbReference type="NCBI Taxonomy" id="146820"/>
    <lineage>
        <taxon>Bacteria</taxon>
        <taxon>Bacillati</taxon>
        <taxon>Actinomycetota</taxon>
        <taxon>Actinomycetes</taxon>
        <taxon>Kitasatosporales</taxon>
        <taxon>Streptomycetaceae</taxon>
        <taxon>Streptomyces</taxon>
    </lineage>
</organism>
<proteinExistence type="predicted"/>
<dbReference type="EMBL" id="JADBGF010000001">
    <property type="protein sequence ID" value="MBE1598976.1"/>
    <property type="molecule type" value="Genomic_DNA"/>
</dbReference>
<dbReference type="GeneID" id="86829663"/>
<name>A0A8I0P3I2_9ACTN</name>
<sequence>MPDLTQPDPVDVALDVLLNQPSYAAQMLITTACLLEMDAPQPLTGVDLERAIDIAGDAILRTLPDVVSRDSMQRMYRALPDRPAPVTRGEYALRLRQAAKTMDTLGGAAMSQTCCGRPMRYDGGQYVCGKCGAWTDPGTQSQPALRQEPADPDHRVGATELLARCADDFSKAETQRHAGDAPPMSRELTALAAEAAEATRNIDPA</sequence>
<gene>
    <name evidence="1" type="ORF">H4687_005105</name>
</gene>
<keyword evidence="2" id="KW-1185">Reference proteome</keyword>
<evidence type="ECO:0000313" key="2">
    <source>
        <dbReference type="Proteomes" id="UP000629287"/>
    </source>
</evidence>
<accession>A0A8I0P3I2</accession>
<dbReference type="OrthoDB" id="4244732at2"/>
<dbReference type="AlphaFoldDB" id="A0A8I0P3I2"/>
<evidence type="ECO:0000313" key="1">
    <source>
        <dbReference type="EMBL" id="MBE1598976.1"/>
    </source>
</evidence>
<reference evidence="1 2" key="1">
    <citation type="submission" date="2020-10" db="EMBL/GenBank/DDBJ databases">
        <title>Sequencing the genomes of 1000 actinobacteria strains.</title>
        <authorList>
            <person name="Klenk H.-P."/>
        </authorList>
    </citation>
    <scope>NUCLEOTIDE SEQUENCE [LARGE SCALE GENOMIC DNA]</scope>
    <source>
        <strain evidence="1 2">DSM 41803</strain>
    </source>
</reference>
<protein>
    <submittedName>
        <fullName evidence="1">Uncharacterized protein</fullName>
    </submittedName>
</protein>
<comment type="caution">
    <text evidence="1">The sequence shown here is derived from an EMBL/GenBank/DDBJ whole genome shotgun (WGS) entry which is preliminary data.</text>
</comment>